<name>A0A225V345_9STRA</name>
<dbReference type="FunFam" id="3.30.70.270:FF:000020">
    <property type="entry name" value="Transposon Tf2-6 polyprotein-like Protein"/>
    <property type="match status" value="1"/>
</dbReference>
<dbReference type="Proteomes" id="UP000198211">
    <property type="component" value="Unassembled WGS sequence"/>
</dbReference>
<dbReference type="Gene3D" id="3.10.10.10">
    <property type="entry name" value="HIV Type 1 Reverse Transcriptase, subunit A, domain 1"/>
    <property type="match status" value="1"/>
</dbReference>
<dbReference type="OrthoDB" id="121519at2759"/>
<sequence length="298" mass="34567">MEVSDPQRAIYKQQWRLSPDQEKGMREWLKVMVRAVLIGPGKSPHGAPTFRIKIPVGWRIVHDYRAMNERTIRQSTPVPRKDVILDKMSGAFCFDVLSGYYQIRMRLKDDGLFEYLAVSMGLSNAPATFNRIVQLIFEDLRERVSTYFDDVYVFTKEPDVETHLVAVRRAFERCREKKLHLKLSKSTLCSTEIPCLGDFVGRHGVRIDPDKVRVIRSWPRPRKSKELQSFLGTTVYVQRFCKDYSELSAPLFNMIKNKEKRPLVWSTVSMQAFEKLKEALSNTPVLALPDFSKPFFGP</sequence>
<dbReference type="PANTHER" id="PTHR33064:SF37">
    <property type="entry name" value="RIBONUCLEASE H"/>
    <property type="match status" value="1"/>
</dbReference>
<dbReference type="Pfam" id="PF00078">
    <property type="entry name" value="RVT_1"/>
    <property type="match status" value="1"/>
</dbReference>
<dbReference type="InterPro" id="IPR043128">
    <property type="entry name" value="Rev_trsase/Diguanyl_cyclase"/>
</dbReference>
<dbReference type="PANTHER" id="PTHR33064">
    <property type="entry name" value="POL PROTEIN"/>
    <property type="match status" value="1"/>
</dbReference>
<dbReference type="AlphaFoldDB" id="A0A225V345"/>
<dbReference type="SUPFAM" id="SSF56672">
    <property type="entry name" value="DNA/RNA polymerases"/>
    <property type="match status" value="1"/>
</dbReference>
<evidence type="ECO:0000313" key="3">
    <source>
        <dbReference type="Proteomes" id="UP000198211"/>
    </source>
</evidence>
<dbReference type="InterPro" id="IPR043502">
    <property type="entry name" value="DNA/RNA_pol_sf"/>
</dbReference>
<organism evidence="2 3">
    <name type="scientific">Phytophthora megakarya</name>
    <dbReference type="NCBI Taxonomy" id="4795"/>
    <lineage>
        <taxon>Eukaryota</taxon>
        <taxon>Sar</taxon>
        <taxon>Stramenopiles</taxon>
        <taxon>Oomycota</taxon>
        <taxon>Peronosporomycetes</taxon>
        <taxon>Peronosporales</taxon>
        <taxon>Peronosporaceae</taxon>
        <taxon>Phytophthora</taxon>
    </lineage>
</organism>
<feature type="domain" description="Reverse transcriptase" evidence="1">
    <location>
        <begin position="94"/>
        <end position="197"/>
    </location>
</feature>
<evidence type="ECO:0000259" key="1">
    <source>
        <dbReference type="Pfam" id="PF00078"/>
    </source>
</evidence>
<reference evidence="3" key="1">
    <citation type="submission" date="2017-03" db="EMBL/GenBank/DDBJ databases">
        <title>Phytopthora megakarya and P. palmivora, two closely related causual agents of cacao black pod achieved similar genome size and gene model numbers by different mechanisms.</title>
        <authorList>
            <person name="Ali S."/>
            <person name="Shao J."/>
            <person name="Larry D.J."/>
            <person name="Kronmiller B."/>
            <person name="Shen D."/>
            <person name="Strem M.D."/>
            <person name="Melnick R.L."/>
            <person name="Guiltinan M.J."/>
            <person name="Tyler B.M."/>
            <person name="Meinhardt L.W."/>
            <person name="Bailey B.A."/>
        </authorList>
    </citation>
    <scope>NUCLEOTIDE SEQUENCE [LARGE SCALE GENOMIC DNA]</scope>
    <source>
        <strain evidence="3">zdho120</strain>
    </source>
</reference>
<dbReference type="STRING" id="4795.A0A225V345"/>
<gene>
    <name evidence="2" type="ORF">PHMEG_00029272</name>
</gene>
<dbReference type="Gene3D" id="3.30.70.270">
    <property type="match status" value="2"/>
</dbReference>
<dbReference type="EMBL" id="NBNE01008249">
    <property type="protein sequence ID" value="OWY99692.1"/>
    <property type="molecule type" value="Genomic_DNA"/>
</dbReference>
<keyword evidence="3" id="KW-1185">Reference proteome</keyword>
<evidence type="ECO:0000313" key="2">
    <source>
        <dbReference type="EMBL" id="OWY99692.1"/>
    </source>
</evidence>
<dbReference type="InterPro" id="IPR051320">
    <property type="entry name" value="Viral_Replic_Matur_Polypro"/>
</dbReference>
<proteinExistence type="predicted"/>
<accession>A0A225V345</accession>
<protein>
    <submittedName>
        <fullName evidence="2">Polyprotein</fullName>
    </submittedName>
</protein>
<dbReference type="InterPro" id="IPR000477">
    <property type="entry name" value="RT_dom"/>
</dbReference>
<dbReference type="CDD" id="cd01647">
    <property type="entry name" value="RT_LTR"/>
    <property type="match status" value="1"/>
</dbReference>
<comment type="caution">
    <text evidence="2">The sequence shown here is derived from an EMBL/GenBank/DDBJ whole genome shotgun (WGS) entry which is preliminary data.</text>
</comment>